<dbReference type="AlphaFoldDB" id="A0A328VBP0"/>
<name>A0A328VBP0_9CHLR</name>
<feature type="coiled-coil region" evidence="1">
    <location>
        <begin position="428"/>
        <end position="512"/>
    </location>
</feature>
<reference evidence="2 3" key="1">
    <citation type="submission" date="2016-08" db="EMBL/GenBank/DDBJ databases">
        <title>Analysis of Carbohydrate Active Enzymes in Thermogemmatispora T81 Reveals Carbohydrate Degradation Ability.</title>
        <authorList>
            <person name="Tomazini A."/>
            <person name="Lal S."/>
            <person name="Stott M."/>
            <person name="Henrissat B."/>
            <person name="Polikarpov I."/>
            <person name="Sparling R."/>
            <person name="Levin D.B."/>
        </authorList>
    </citation>
    <scope>NUCLEOTIDE SEQUENCE [LARGE SCALE GENOMIC DNA]</scope>
    <source>
        <strain evidence="2 3">T81</strain>
    </source>
</reference>
<gene>
    <name evidence="2" type="ORF">A4R35_01605</name>
</gene>
<accession>A0A328VBP0</accession>
<keyword evidence="3" id="KW-1185">Reference proteome</keyword>
<keyword evidence="1" id="KW-0175">Coiled coil</keyword>
<dbReference type="RefSeq" id="WP_112425925.1">
    <property type="nucleotide sequence ID" value="NZ_MCIF01000002.1"/>
</dbReference>
<organism evidence="2 3">
    <name type="scientific">Thermogemmatispora tikiterensis</name>
    <dbReference type="NCBI Taxonomy" id="1825093"/>
    <lineage>
        <taxon>Bacteria</taxon>
        <taxon>Bacillati</taxon>
        <taxon>Chloroflexota</taxon>
        <taxon>Ktedonobacteria</taxon>
        <taxon>Thermogemmatisporales</taxon>
        <taxon>Thermogemmatisporaceae</taxon>
        <taxon>Thermogemmatispora</taxon>
    </lineage>
</organism>
<evidence type="ECO:0000313" key="3">
    <source>
        <dbReference type="Proteomes" id="UP000248706"/>
    </source>
</evidence>
<comment type="caution">
    <text evidence="2">The sequence shown here is derived from an EMBL/GenBank/DDBJ whole genome shotgun (WGS) entry which is preliminary data.</text>
</comment>
<dbReference type="OrthoDB" id="3320501at2"/>
<evidence type="ECO:0000256" key="1">
    <source>
        <dbReference type="SAM" id="Coils"/>
    </source>
</evidence>
<evidence type="ECO:0000313" key="2">
    <source>
        <dbReference type="EMBL" id="RAQ94209.1"/>
    </source>
</evidence>
<dbReference type="EMBL" id="MCIF01000002">
    <property type="protein sequence ID" value="RAQ94209.1"/>
    <property type="molecule type" value="Genomic_DNA"/>
</dbReference>
<proteinExistence type="predicted"/>
<sequence length="736" mass="80017">MKAIADFSPATLEEKLQLINILLQQGWVGPFDEWALEDIWRSFGDNVLQVGAAHFDVWKQCVDRGAELEKLPAVVEAQKKFLADVETIARYYLRTNQDYIEKETERLGLQQRVASSQQDQELQEIQQAARVLLSAQDLQAQLRQITVGYDVEVTEEGFSYLVPVGFDPMHKPAMAERPQPGETVVGEAHTPLVPWEEVNKQYQKTVALITALTSRYPALFAMAGLDRQADLRSVAQESPEQARAIISQALQGVSQKITETIPKIGREIDSRDLISIHQQLYNGMEPPPGTSGLPWSNPIYKWAAQEAIGDYQAKEFWTNLGLTAVAAIALIGAEIATGGLATFFLAAGVGIALFQAEQSWEKYLNLAQASQATVTPETSLILEGQVSGALTDAILNTVNVFIMAYGPLAKGTEAASQAAKIAAESEPAALAQATLKEADTAIAEAQQAEQALARAGEVEQAATRVEQAEQSLTAAEQKLVEASKAGQALENAEQIEAKIVEIEKARQALSGAPQATSALASGRAIAPRLLDKGFSSEALEALQKAGLDISEKSTLARQLMAAGDTTRDFINAFYNCPGIERVISSWARGGETQVGVRFVMKYCLGRLKGTSVMFEWPAGILDTAAGGETWARYIDVVVEGGSRVHPGEAIAIELKSWTNQTLTKSTGKVTSQLVRDTALYGPGNVRWVFDGTKISREEVIETFLKIITNDDYLAANWGNSTVEIRQAIEAMVEVYK</sequence>
<dbReference type="Proteomes" id="UP000248706">
    <property type="component" value="Unassembled WGS sequence"/>
</dbReference>
<protein>
    <submittedName>
        <fullName evidence="2">Uncharacterized protein</fullName>
    </submittedName>
</protein>